<dbReference type="PANTHER" id="PTHR12689">
    <property type="entry name" value="A1 CISTRON SPLICING FACTOR AAR2-RELATED"/>
    <property type="match status" value="1"/>
</dbReference>
<dbReference type="Gene3D" id="2.60.34.20">
    <property type="match status" value="1"/>
</dbReference>
<reference evidence="5" key="1">
    <citation type="journal article" date="2020" name="Stud. Mycol.">
        <title>101 Dothideomycetes genomes: a test case for predicting lifestyles and emergence of pathogens.</title>
        <authorList>
            <person name="Haridas S."/>
            <person name="Albert R."/>
            <person name="Binder M."/>
            <person name="Bloem J."/>
            <person name="Labutti K."/>
            <person name="Salamov A."/>
            <person name="Andreopoulos B."/>
            <person name="Baker S."/>
            <person name="Barry K."/>
            <person name="Bills G."/>
            <person name="Bluhm B."/>
            <person name="Cannon C."/>
            <person name="Castanera R."/>
            <person name="Culley D."/>
            <person name="Daum C."/>
            <person name="Ezra D."/>
            <person name="Gonzalez J."/>
            <person name="Henrissat B."/>
            <person name="Kuo A."/>
            <person name="Liang C."/>
            <person name="Lipzen A."/>
            <person name="Lutzoni F."/>
            <person name="Magnuson J."/>
            <person name="Mondo S."/>
            <person name="Nolan M."/>
            <person name="Ohm R."/>
            <person name="Pangilinan J."/>
            <person name="Park H.-J."/>
            <person name="Ramirez L."/>
            <person name="Alfaro M."/>
            <person name="Sun H."/>
            <person name="Tritt A."/>
            <person name="Yoshinaga Y."/>
            <person name="Zwiers L.-H."/>
            <person name="Turgeon B."/>
            <person name="Goodwin S."/>
            <person name="Spatafora J."/>
            <person name="Crous P."/>
            <person name="Grigoriev I."/>
        </authorList>
    </citation>
    <scope>NUCLEOTIDE SEQUENCE</scope>
    <source>
        <strain evidence="5">CBS 113979</strain>
    </source>
</reference>
<evidence type="ECO:0000256" key="1">
    <source>
        <dbReference type="ARBA" id="ARBA00006281"/>
    </source>
</evidence>
<feature type="region of interest" description="Disordered" evidence="2">
    <location>
        <begin position="154"/>
        <end position="220"/>
    </location>
</feature>
<comment type="similarity">
    <text evidence="1">Belongs to the AAR2 family.</text>
</comment>
<proteinExistence type="inferred from homology"/>
<organism evidence="5 6">
    <name type="scientific">Aulographum hederae CBS 113979</name>
    <dbReference type="NCBI Taxonomy" id="1176131"/>
    <lineage>
        <taxon>Eukaryota</taxon>
        <taxon>Fungi</taxon>
        <taxon>Dikarya</taxon>
        <taxon>Ascomycota</taxon>
        <taxon>Pezizomycotina</taxon>
        <taxon>Dothideomycetes</taxon>
        <taxon>Pleosporomycetidae</taxon>
        <taxon>Aulographales</taxon>
        <taxon>Aulographaceae</taxon>
    </lineage>
</organism>
<dbReference type="Proteomes" id="UP000800041">
    <property type="component" value="Unassembled WGS sequence"/>
</dbReference>
<name>A0A6G1GMX9_9PEZI</name>
<gene>
    <name evidence="5" type="ORF">K402DRAFT_397728</name>
</gene>
<evidence type="ECO:0000313" key="5">
    <source>
        <dbReference type="EMBL" id="KAF1982285.1"/>
    </source>
</evidence>
<feature type="compositionally biased region" description="Polar residues" evidence="2">
    <location>
        <begin position="166"/>
        <end position="187"/>
    </location>
</feature>
<feature type="compositionally biased region" description="Low complexity" evidence="2">
    <location>
        <begin position="154"/>
        <end position="165"/>
    </location>
</feature>
<dbReference type="EMBL" id="ML977186">
    <property type="protein sequence ID" value="KAF1982285.1"/>
    <property type="molecule type" value="Genomic_DNA"/>
</dbReference>
<dbReference type="InterPro" id="IPR038516">
    <property type="entry name" value="AAR2_N_sf"/>
</dbReference>
<evidence type="ECO:0000256" key="2">
    <source>
        <dbReference type="SAM" id="MobiDB-lite"/>
    </source>
</evidence>
<keyword evidence="6" id="KW-1185">Reference proteome</keyword>
<feature type="domain" description="AAR2 C-terminal" evidence="3">
    <location>
        <begin position="227"/>
        <end position="403"/>
    </location>
</feature>
<evidence type="ECO:0000259" key="4">
    <source>
        <dbReference type="Pfam" id="PF20981"/>
    </source>
</evidence>
<dbReference type="InterPro" id="IPR007946">
    <property type="entry name" value="AAR2"/>
</dbReference>
<feature type="compositionally biased region" description="Low complexity" evidence="2">
    <location>
        <begin position="196"/>
        <end position="209"/>
    </location>
</feature>
<feature type="domain" description="AAR2 N-terminal" evidence="4">
    <location>
        <begin position="6"/>
        <end position="150"/>
    </location>
</feature>
<dbReference type="GO" id="GO:0000244">
    <property type="term" value="P:spliceosomal tri-snRNP complex assembly"/>
    <property type="evidence" value="ECO:0007669"/>
    <property type="project" value="TreeGrafter"/>
</dbReference>
<dbReference type="InterPro" id="IPR033647">
    <property type="entry name" value="Aar2_N"/>
</dbReference>
<dbReference type="InterPro" id="IPR038514">
    <property type="entry name" value="AAR2_C_sf"/>
</dbReference>
<dbReference type="Pfam" id="PF20981">
    <property type="entry name" value="AAR2_1st"/>
    <property type="match status" value="1"/>
</dbReference>
<dbReference type="Gene3D" id="1.25.40.550">
    <property type="entry name" value="Aar2, C-terminal domain-like"/>
    <property type="match status" value="1"/>
</dbReference>
<dbReference type="PANTHER" id="PTHR12689:SF4">
    <property type="entry name" value="PROTEIN AAR2 HOMOLOG"/>
    <property type="match status" value="1"/>
</dbReference>
<accession>A0A6G1GMX9</accession>
<dbReference type="InterPro" id="IPR033648">
    <property type="entry name" value="AAR2_C"/>
</dbReference>
<protein>
    <recommendedName>
        <fullName evidence="7">AAR2 domain-containing protein</fullName>
    </recommendedName>
</protein>
<dbReference type="CDD" id="cd13777">
    <property type="entry name" value="Aar2_N"/>
    <property type="match status" value="1"/>
</dbReference>
<dbReference type="OrthoDB" id="201752at2759"/>
<dbReference type="Pfam" id="PF05282">
    <property type="entry name" value="AAR2"/>
    <property type="match status" value="1"/>
</dbReference>
<evidence type="ECO:0008006" key="7">
    <source>
        <dbReference type="Google" id="ProtNLM"/>
    </source>
</evidence>
<dbReference type="AlphaFoldDB" id="A0A6G1GMX9"/>
<dbReference type="CDD" id="cd13778">
    <property type="entry name" value="Aar2_C"/>
    <property type="match status" value="1"/>
</dbReference>
<sequence>MEEITPTLIIHSLPTASLAGIDLLSFTTTPRFRGIKHLPPGPHFFFTSPHSSLSVRHGVWFFIPESSPSVPAALIVEKWSTESEELLPETDPAILKHWKGSLAGIWREGLTPYRQSASDGSTEEEVTEERDNWAKLTSYITPALLSRILGVTSTTTNTEDTNKTSLQKLSQATQERPQTFHLTSASSAPRDLDEIPGLSSSLPSSTPPSNAHPNSQSNPFPETELHFLPINLTRTWPADSTGRARTTAALDRTWSLHTLFSHPFCASSPNLSRVIIGELQFCFLMALTLNSWSCLEQWKRILGIVLTCRDAVGEMPDFFAEVLGVLESMLREGEEIVEGGIFEVGDAGVSSLLQSLLKKFKKTVESLDTDADADTKTANIQPLLTALTSLESHLRHAYNWELDDSFVPRRGMLELEDGEMVEMDTREFDEEDETGDFAPLVVELADLTEEQRGWLV</sequence>
<evidence type="ECO:0000313" key="6">
    <source>
        <dbReference type="Proteomes" id="UP000800041"/>
    </source>
</evidence>
<feature type="compositionally biased region" description="Polar residues" evidence="2">
    <location>
        <begin position="211"/>
        <end position="220"/>
    </location>
</feature>
<evidence type="ECO:0000259" key="3">
    <source>
        <dbReference type="Pfam" id="PF05282"/>
    </source>
</evidence>